<dbReference type="EMBL" id="JANKHO010001929">
    <property type="protein sequence ID" value="KAJ3496576.1"/>
    <property type="molecule type" value="Genomic_DNA"/>
</dbReference>
<name>A0A9W8MQW4_9AGAR</name>
<protein>
    <submittedName>
        <fullName evidence="2">Uncharacterized protein</fullName>
    </submittedName>
</protein>
<sequence>MTSSEILDALALADWKASMKNIFDEAKPHFKACKDKINAHSKQLLADARKLQKAVRVEAVRVEAVRVKKQQGNGVALWRKEMANLAKGCKDLADANKKKAAQKEKAVQLQHWAWRQVTLPPDSSPNESDQDSFDFPPPPSPIEARPRPRPCPIKKVVAHADSQLGPSNLPPNPHQPLPQPVQPSLEPALTHRYLL</sequence>
<gene>
    <name evidence="2" type="ORF">NLJ89_g10465</name>
</gene>
<dbReference type="AlphaFoldDB" id="A0A9W8MQW4"/>
<organism evidence="2 3">
    <name type="scientific">Agrocybe chaxingu</name>
    <dbReference type="NCBI Taxonomy" id="84603"/>
    <lineage>
        <taxon>Eukaryota</taxon>
        <taxon>Fungi</taxon>
        <taxon>Dikarya</taxon>
        <taxon>Basidiomycota</taxon>
        <taxon>Agaricomycotina</taxon>
        <taxon>Agaricomycetes</taxon>
        <taxon>Agaricomycetidae</taxon>
        <taxon>Agaricales</taxon>
        <taxon>Agaricineae</taxon>
        <taxon>Strophariaceae</taxon>
        <taxon>Agrocybe</taxon>
    </lineage>
</organism>
<proteinExistence type="predicted"/>
<evidence type="ECO:0000313" key="3">
    <source>
        <dbReference type="Proteomes" id="UP001148786"/>
    </source>
</evidence>
<reference evidence="2" key="1">
    <citation type="submission" date="2022-07" db="EMBL/GenBank/DDBJ databases">
        <title>Genome Sequence of Agrocybe chaxingu.</title>
        <authorList>
            <person name="Buettner E."/>
        </authorList>
    </citation>
    <scope>NUCLEOTIDE SEQUENCE</scope>
    <source>
        <strain evidence="2">MP-N11</strain>
    </source>
</reference>
<dbReference type="Proteomes" id="UP001148786">
    <property type="component" value="Unassembled WGS sequence"/>
</dbReference>
<comment type="caution">
    <text evidence="2">The sequence shown here is derived from an EMBL/GenBank/DDBJ whole genome shotgun (WGS) entry which is preliminary data.</text>
</comment>
<feature type="region of interest" description="Disordered" evidence="1">
    <location>
        <begin position="118"/>
        <end position="190"/>
    </location>
</feature>
<accession>A0A9W8MQW4</accession>
<evidence type="ECO:0000313" key="2">
    <source>
        <dbReference type="EMBL" id="KAJ3496576.1"/>
    </source>
</evidence>
<feature type="compositionally biased region" description="Pro residues" evidence="1">
    <location>
        <begin position="168"/>
        <end position="181"/>
    </location>
</feature>
<evidence type="ECO:0000256" key="1">
    <source>
        <dbReference type="SAM" id="MobiDB-lite"/>
    </source>
</evidence>
<keyword evidence="3" id="KW-1185">Reference proteome</keyword>